<feature type="region of interest" description="Disordered" evidence="9">
    <location>
        <begin position="16"/>
        <end position="43"/>
    </location>
</feature>
<keyword evidence="4 8" id="KW-0418">Kinase</keyword>
<keyword evidence="5" id="KW-0067">ATP-binding</keyword>
<feature type="compositionally biased region" description="Basic and acidic residues" evidence="9">
    <location>
        <begin position="97"/>
        <end position="106"/>
    </location>
</feature>
<dbReference type="RefSeq" id="XP_044565940.1">
    <property type="nucleotide sequence ID" value="XM_044703599.1"/>
</dbReference>
<accession>A0A6A5BVJ0</accession>
<evidence type="ECO:0000256" key="9">
    <source>
        <dbReference type="SAM" id="MobiDB-lite"/>
    </source>
</evidence>
<dbReference type="GO" id="GO:0032958">
    <property type="term" value="P:inositol phosphate biosynthetic process"/>
    <property type="evidence" value="ECO:0007669"/>
    <property type="project" value="InterPro"/>
</dbReference>
<dbReference type="SUPFAM" id="SSF56104">
    <property type="entry name" value="SAICAR synthase-like"/>
    <property type="match status" value="1"/>
</dbReference>
<dbReference type="GO" id="GO:0005634">
    <property type="term" value="C:nucleus"/>
    <property type="evidence" value="ECO:0007669"/>
    <property type="project" value="TreeGrafter"/>
</dbReference>
<reference evidence="10 11" key="1">
    <citation type="journal article" date="2019" name="Sci. Rep.">
        <title>Nanopore sequencing improves the draft genome of the human pathogenic amoeba Naegleria fowleri.</title>
        <authorList>
            <person name="Liechti N."/>
            <person name="Schurch N."/>
            <person name="Bruggmann R."/>
            <person name="Wittwer M."/>
        </authorList>
    </citation>
    <scope>NUCLEOTIDE SEQUENCE [LARGE SCALE GENOMIC DNA]</scope>
    <source>
        <strain evidence="10 11">ATCC 30894</strain>
    </source>
</reference>
<dbReference type="GO" id="GO:0005524">
    <property type="term" value="F:ATP binding"/>
    <property type="evidence" value="ECO:0007669"/>
    <property type="project" value="UniProtKB-KW"/>
</dbReference>
<evidence type="ECO:0000256" key="4">
    <source>
        <dbReference type="ARBA" id="ARBA00022777"/>
    </source>
</evidence>
<feature type="compositionally biased region" description="Basic residues" evidence="9">
    <location>
        <begin position="122"/>
        <end position="134"/>
    </location>
</feature>
<evidence type="ECO:0000313" key="10">
    <source>
        <dbReference type="EMBL" id="KAF0981227.1"/>
    </source>
</evidence>
<dbReference type="GO" id="GO:0051765">
    <property type="term" value="F:inositol tetrakisphosphate kinase activity"/>
    <property type="evidence" value="ECO:0007669"/>
    <property type="project" value="TreeGrafter"/>
</dbReference>
<keyword evidence="3" id="KW-0547">Nucleotide-binding</keyword>
<dbReference type="EMBL" id="VFQX01000016">
    <property type="protein sequence ID" value="KAF0981227.1"/>
    <property type="molecule type" value="Genomic_DNA"/>
</dbReference>
<dbReference type="EC" id="2.7.-.-" evidence="8"/>
<evidence type="ECO:0000256" key="2">
    <source>
        <dbReference type="ARBA" id="ARBA00022679"/>
    </source>
</evidence>
<dbReference type="GO" id="GO:0005737">
    <property type="term" value="C:cytoplasm"/>
    <property type="evidence" value="ECO:0007669"/>
    <property type="project" value="TreeGrafter"/>
</dbReference>
<feature type="region of interest" description="Disordered" evidence="9">
    <location>
        <begin position="62"/>
        <end position="148"/>
    </location>
</feature>
<feature type="compositionally biased region" description="Polar residues" evidence="9">
    <location>
        <begin position="31"/>
        <end position="42"/>
    </location>
</feature>
<keyword evidence="11" id="KW-1185">Reference proteome</keyword>
<dbReference type="GO" id="GO:0008440">
    <property type="term" value="F:inositol-1,4,5-trisphosphate 3-kinase activity"/>
    <property type="evidence" value="ECO:0007669"/>
    <property type="project" value="TreeGrafter"/>
</dbReference>
<evidence type="ECO:0000256" key="6">
    <source>
        <dbReference type="ARBA" id="ARBA00036164"/>
    </source>
</evidence>
<dbReference type="OrthoDB" id="5958943at2759"/>
<dbReference type="VEuPathDB" id="AmoebaDB:FDP41_013015"/>
<comment type="catalytic activity">
    <reaction evidence="7">
        <text>1D-myo-inositol 1,3,4,6-tetrakisphosphate + ATP = 1D-myo-inositol 1,3,4,5,6-pentakisphosphate + ADP + H(+)</text>
        <dbReference type="Rhea" id="RHEA:12717"/>
        <dbReference type="ChEBI" id="CHEBI:15378"/>
        <dbReference type="ChEBI" id="CHEBI:30616"/>
        <dbReference type="ChEBI" id="CHEBI:57660"/>
        <dbReference type="ChEBI" id="CHEBI:57733"/>
        <dbReference type="ChEBI" id="CHEBI:456216"/>
        <dbReference type="EC" id="2.7.1.140"/>
    </reaction>
</comment>
<organism evidence="10 11">
    <name type="scientific">Naegleria fowleri</name>
    <name type="common">Brain eating amoeba</name>
    <dbReference type="NCBI Taxonomy" id="5763"/>
    <lineage>
        <taxon>Eukaryota</taxon>
        <taxon>Discoba</taxon>
        <taxon>Heterolobosea</taxon>
        <taxon>Tetramitia</taxon>
        <taxon>Eutetramitia</taxon>
        <taxon>Vahlkampfiidae</taxon>
        <taxon>Naegleria</taxon>
    </lineage>
</organism>
<name>A0A6A5BVJ0_NAEFO</name>
<comment type="similarity">
    <text evidence="1 8">Belongs to the inositol phosphokinase (IPK) family.</text>
</comment>
<keyword evidence="2 8" id="KW-0808">Transferase</keyword>
<evidence type="ECO:0000256" key="3">
    <source>
        <dbReference type="ARBA" id="ARBA00022741"/>
    </source>
</evidence>
<comment type="catalytic activity">
    <reaction evidence="6">
        <text>1D-myo-inositol 1,4,5-trisphosphate + 2 ATP = 1D-myo-inositol 1,3,4,5,6-pentakisphosphate + 2 ADP + 2 H(+)</text>
        <dbReference type="Rhea" id="RHEA:32359"/>
        <dbReference type="ChEBI" id="CHEBI:15378"/>
        <dbReference type="ChEBI" id="CHEBI:30616"/>
        <dbReference type="ChEBI" id="CHEBI:57733"/>
        <dbReference type="ChEBI" id="CHEBI:203600"/>
        <dbReference type="ChEBI" id="CHEBI:456216"/>
        <dbReference type="EC" id="2.7.1.151"/>
    </reaction>
</comment>
<dbReference type="AlphaFoldDB" id="A0A6A5BVJ0"/>
<evidence type="ECO:0000313" key="11">
    <source>
        <dbReference type="Proteomes" id="UP000444721"/>
    </source>
</evidence>
<gene>
    <name evidence="10" type="ORF">FDP41_013015</name>
</gene>
<feature type="compositionally biased region" description="Basic and acidic residues" evidence="9">
    <location>
        <begin position="135"/>
        <end position="148"/>
    </location>
</feature>
<comment type="caution">
    <text evidence="10">The sequence shown here is derived from an EMBL/GenBank/DDBJ whole genome shotgun (WGS) entry which is preliminary data.</text>
</comment>
<dbReference type="VEuPathDB" id="AmoebaDB:NfTy_078670"/>
<dbReference type="OMA" id="RSHHRAN"/>
<dbReference type="GeneID" id="68120230"/>
<dbReference type="Gene3D" id="3.30.470.160">
    <property type="entry name" value="Inositol polyphosphate kinase"/>
    <property type="match status" value="1"/>
</dbReference>
<dbReference type="PANTHER" id="PTHR12400:SF51">
    <property type="entry name" value="INOSITOL POLYPHOSPHATE MULTIKINASE"/>
    <property type="match status" value="1"/>
</dbReference>
<evidence type="ECO:0000256" key="7">
    <source>
        <dbReference type="ARBA" id="ARBA00036525"/>
    </source>
</evidence>
<evidence type="ECO:0000256" key="5">
    <source>
        <dbReference type="ARBA" id="ARBA00022840"/>
    </source>
</evidence>
<dbReference type="Pfam" id="PF03770">
    <property type="entry name" value="IPK"/>
    <property type="match status" value="1"/>
</dbReference>
<dbReference type="Proteomes" id="UP000444721">
    <property type="component" value="Unassembled WGS sequence"/>
</dbReference>
<sequence length="530" mass="59878">MQIAFALQLLNWKPQNSKMEKDKNKKMLGNNLPTTTENTNKPCSDAARTFIDDAITTSTHLSSTMMESTGKKTIMTSPSYSTDDDDLDDAAAVSNSSDDHGDEENNRTTLPKTKTPSSSLMPKKKKKKKSLIQKKHSEGEPHHQHLGVEGHHYKHDVGVSSRSHHRANQSTPATIVMREHTDYGEINVYPIDIKQLQASETQVAGHGTRKKKELSLLVRDGKIFKAIQPGKKRSWCEVHFYEKQIAKAPYLLPFIPKYYGVFRAFIANEEEDLGDKSIDSLTRASSSSLNSIFFHASSLASSTAYTSLQTLETNNGDVTLRGVKEPLHVVNTTYKHIDFLVLEDITASMKNPNVMDIKMGQRTYGEDASPEKILEEESKYPYQHVLGMRISGAKIFDRTQKTYKYLDRHWGRTITPDTLINAMELFFLPAELDEEVRMDVGVSVLTQFLKEVKKMYIIFTQKNDMLRMYASSLLISYDHSKNLCVKIIDFSHVHENHTGTPIFDTGFAHGLSTIISVTEQLLEKYSTGTK</sequence>
<protein>
    <recommendedName>
        <fullName evidence="8">Kinase</fullName>
        <ecNumber evidence="8">2.7.-.-</ecNumber>
    </recommendedName>
</protein>
<evidence type="ECO:0000256" key="1">
    <source>
        <dbReference type="ARBA" id="ARBA00007374"/>
    </source>
</evidence>
<proteinExistence type="inferred from homology"/>
<evidence type="ECO:0000256" key="8">
    <source>
        <dbReference type="RuleBase" id="RU363090"/>
    </source>
</evidence>
<dbReference type="InterPro" id="IPR005522">
    <property type="entry name" value="IPK"/>
</dbReference>
<dbReference type="PANTHER" id="PTHR12400">
    <property type="entry name" value="INOSITOL POLYPHOSPHATE KINASE"/>
    <property type="match status" value="1"/>
</dbReference>
<dbReference type="VEuPathDB" id="AmoebaDB:NF0098670"/>
<dbReference type="InterPro" id="IPR038286">
    <property type="entry name" value="IPK_sf"/>
</dbReference>
<feature type="compositionally biased region" description="Low complexity" evidence="9">
    <location>
        <begin position="108"/>
        <end position="121"/>
    </location>
</feature>